<dbReference type="EMBL" id="LHQR01000065">
    <property type="protein sequence ID" value="KXG47527.1"/>
    <property type="molecule type" value="Genomic_DNA"/>
</dbReference>
<dbReference type="OMA" id="IHHFNWM"/>
<protein>
    <submittedName>
        <fullName evidence="2">Uncharacterized protein</fullName>
    </submittedName>
</protein>
<gene>
    <name evidence="2" type="ORF">PGRI_013970</name>
</gene>
<keyword evidence="3" id="KW-1185">Reference proteome</keyword>
<dbReference type="RefSeq" id="XP_040646063.1">
    <property type="nucleotide sequence ID" value="XM_040789110.1"/>
</dbReference>
<organism evidence="2 3">
    <name type="scientific">Penicillium patulum</name>
    <name type="common">Penicillium griseofulvum</name>
    <dbReference type="NCBI Taxonomy" id="5078"/>
    <lineage>
        <taxon>Eukaryota</taxon>
        <taxon>Fungi</taxon>
        <taxon>Dikarya</taxon>
        <taxon>Ascomycota</taxon>
        <taxon>Pezizomycotina</taxon>
        <taxon>Eurotiomycetes</taxon>
        <taxon>Eurotiomycetidae</taxon>
        <taxon>Eurotiales</taxon>
        <taxon>Aspergillaceae</taxon>
        <taxon>Penicillium</taxon>
    </lineage>
</organism>
<sequence>MSSPPKVCYVSPLNIVQKRDSNLHGSPSTQVDPFDNLLQRCNFDWAEDAEEAAIHCDLRMPATPKSLGSSWPQAKWYNESYPSLQYVPKPRFEPTLPTIYEEVWDDQLGWVDGASHGASTSSSETQSESLGSTSTAPSCGTPSFCESRLEQLTPDEEAEVYSIAQQCVDTIFADRQAWIDVDENIHHFNWMGMRAYTHSATSPSDSLAIILADPKNPQGGASLRIQLLVSRATLYIDPVIVLMDSANDSLFGLRGSELVRASTGRVFKFYSPHGRWMEDPNDTSEEATTDFGSVWTYDATDMAIGNGFVESSAIRSVSQWTEARDEACNASSGFQYPRRMTWERKPSPLRECQTLSTSEICTPDISEVPCPQSINRAKRPPRKITTCVIGAPSEEYFSFPTPVFGRPGPFKKAFIKARRGLQSMFKF</sequence>
<accession>A0A135LEZ3</accession>
<comment type="caution">
    <text evidence="2">The sequence shown here is derived from an EMBL/GenBank/DDBJ whole genome shotgun (WGS) entry which is preliminary data.</text>
</comment>
<dbReference type="OrthoDB" id="5421702at2759"/>
<name>A0A135LEZ3_PENPA</name>
<evidence type="ECO:0000313" key="2">
    <source>
        <dbReference type="EMBL" id="KXG47527.1"/>
    </source>
</evidence>
<dbReference type="Proteomes" id="UP000070168">
    <property type="component" value="Unassembled WGS sequence"/>
</dbReference>
<evidence type="ECO:0000313" key="3">
    <source>
        <dbReference type="Proteomes" id="UP000070168"/>
    </source>
</evidence>
<feature type="compositionally biased region" description="Low complexity" evidence="1">
    <location>
        <begin position="115"/>
        <end position="135"/>
    </location>
</feature>
<evidence type="ECO:0000256" key="1">
    <source>
        <dbReference type="SAM" id="MobiDB-lite"/>
    </source>
</evidence>
<reference evidence="2 3" key="1">
    <citation type="journal article" date="2016" name="BMC Genomics">
        <title>Genome sequencing and secondary metabolism of the postharvest pathogen Penicillium griseofulvum.</title>
        <authorList>
            <person name="Banani H."/>
            <person name="Marcet-Houben M."/>
            <person name="Ballester A.R."/>
            <person name="Abbruscato P."/>
            <person name="Gonzalez-Candelas L."/>
            <person name="Gabaldon T."/>
            <person name="Spadaro D."/>
        </authorList>
    </citation>
    <scope>NUCLEOTIDE SEQUENCE [LARGE SCALE GENOMIC DNA]</scope>
    <source>
        <strain evidence="2 3">PG3</strain>
    </source>
</reference>
<proteinExistence type="predicted"/>
<dbReference type="GeneID" id="63704410"/>
<dbReference type="AlphaFoldDB" id="A0A135LEZ3"/>
<feature type="region of interest" description="Disordered" evidence="1">
    <location>
        <begin position="115"/>
        <end position="141"/>
    </location>
</feature>